<reference evidence="1" key="1">
    <citation type="journal article" date="2014" name="Front. Microbiol.">
        <title>High frequency of phylogenetically diverse reductive dehalogenase-homologous genes in deep subseafloor sedimentary metagenomes.</title>
        <authorList>
            <person name="Kawai M."/>
            <person name="Futagami T."/>
            <person name="Toyoda A."/>
            <person name="Takaki Y."/>
            <person name="Nishi S."/>
            <person name="Hori S."/>
            <person name="Arai W."/>
            <person name="Tsubouchi T."/>
            <person name="Morono Y."/>
            <person name="Uchiyama I."/>
            <person name="Ito T."/>
            <person name="Fujiyama A."/>
            <person name="Inagaki F."/>
            <person name="Takami H."/>
        </authorList>
    </citation>
    <scope>NUCLEOTIDE SEQUENCE</scope>
    <source>
        <strain evidence="1">Expedition CK06-06</strain>
    </source>
</reference>
<gene>
    <name evidence="1" type="ORF">S12H4_18683</name>
</gene>
<evidence type="ECO:0000313" key="1">
    <source>
        <dbReference type="EMBL" id="GAI78176.1"/>
    </source>
</evidence>
<comment type="caution">
    <text evidence="1">The sequence shown here is derived from an EMBL/GenBank/DDBJ whole genome shotgun (WGS) entry which is preliminary data.</text>
</comment>
<organism evidence="1">
    <name type="scientific">marine sediment metagenome</name>
    <dbReference type="NCBI Taxonomy" id="412755"/>
    <lineage>
        <taxon>unclassified sequences</taxon>
        <taxon>metagenomes</taxon>
        <taxon>ecological metagenomes</taxon>
    </lineage>
</organism>
<sequence length="53" mass="6128">MKDGRPDKNKERKIAYEKPLFEEQPGMVFPQQILEKINGGRFCVQCSSCHGCR</sequence>
<dbReference type="AlphaFoldDB" id="X1SGA0"/>
<dbReference type="EMBL" id="BARW01009255">
    <property type="protein sequence ID" value="GAI78176.1"/>
    <property type="molecule type" value="Genomic_DNA"/>
</dbReference>
<protein>
    <submittedName>
        <fullName evidence="1">Uncharacterized protein</fullName>
    </submittedName>
</protein>
<accession>X1SGA0</accession>
<name>X1SGA0_9ZZZZ</name>
<proteinExistence type="predicted"/>